<dbReference type="EMBL" id="JAPKNK010000001">
    <property type="protein sequence ID" value="MCX5567671.1"/>
    <property type="molecule type" value="Genomic_DNA"/>
</dbReference>
<organism evidence="2 3">
    <name type="scientific">Kaistia nematophila</name>
    <dbReference type="NCBI Taxonomy" id="2994654"/>
    <lineage>
        <taxon>Bacteria</taxon>
        <taxon>Pseudomonadati</taxon>
        <taxon>Pseudomonadota</taxon>
        <taxon>Alphaproteobacteria</taxon>
        <taxon>Hyphomicrobiales</taxon>
        <taxon>Kaistiaceae</taxon>
        <taxon>Kaistia</taxon>
    </lineage>
</organism>
<proteinExistence type="predicted"/>
<feature type="domain" description="UspA" evidence="1">
    <location>
        <begin position="13"/>
        <end position="152"/>
    </location>
</feature>
<dbReference type="Proteomes" id="UP001144805">
    <property type="component" value="Unassembled WGS sequence"/>
</dbReference>
<comment type="caution">
    <text evidence="2">The sequence shown here is derived from an EMBL/GenBank/DDBJ whole genome shotgun (WGS) entry which is preliminary data.</text>
</comment>
<gene>
    <name evidence="2" type="ORF">OSH07_00540</name>
</gene>
<protein>
    <submittedName>
        <fullName evidence="2">Universal stress protein</fullName>
    </submittedName>
</protein>
<keyword evidence="3" id="KW-1185">Reference proteome</keyword>
<dbReference type="SUPFAM" id="SSF52402">
    <property type="entry name" value="Adenine nucleotide alpha hydrolases-like"/>
    <property type="match status" value="1"/>
</dbReference>
<accession>A0A9X3DXB5</accession>
<evidence type="ECO:0000259" key="1">
    <source>
        <dbReference type="Pfam" id="PF00582"/>
    </source>
</evidence>
<evidence type="ECO:0000313" key="3">
    <source>
        <dbReference type="Proteomes" id="UP001144805"/>
    </source>
</evidence>
<dbReference type="RefSeq" id="WP_266336659.1">
    <property type="nucleotide sequence ID" value="NZ_JAPKNK010000001.1"/>
</dbReference>
<evidence type="ECO:0000313" key="2">
    <source>
        <dbReference type="EMBL" id="MCX5567671.1"/>
    </source>
</evidence>
<dbReference type="InterPro" id="IPR006016">
    <property type="entry name" value="UspA"/>
</dbReference>
<name>A0A9X3DXB5_9HYPH</name>
<dbReference type="CDD" id="cd00293">
    <property type="entry name" value="USP-like"/>
    <property type="match status" value="1"/>
</dbReference>
<sequence>MLMKRKSTETGHRRKFLAVIDDTPECSRAVIYGARRADRTSGGLVLLYVIEPTGFQHWIGVENIMRAEAMDEAEAALGRFADLARRHSSIEPELVIREGTRAEQITALIEGDEDIAILVLAAGTDKEGPGPLVSSIAGKLAATFPVPITIVPGTLSDDDIAAIA</sequence>
<dbReference type="Pfam" id="PF00582">
    <property type="entry name" value="Usp"/>
    <property type="match status" value="1"/>
</dbReference>
<dbReference type="Gene3D" id="3.40.50.12370">
    <property type="match status" value="1"/>
</dbReference>
<dbReference type="AlphaFoldDB" id="A0A9X3DXB5"/>
<reference evidence="2" key="1">
    <citation type="submission" date="2022-11" db="EMBL/GenBank/DDBJ databases">
        <title>Biodiversity and phylogenetic relationships of bacteria.</title>
        <authorList>
            <person name="Machado R.A.R."/>
            <person name="Bhat A."/>
            <person name="Loulou A."/>
            <person name="Kallel S."/>
        </authorList>
    </citation>
    <scope>NUCLEOTIDE SEQUENCE</scope>
    <source>
        <strain evidence="2">K-TC2</strain>
    </source>
</reference>